<dbReference type="PANTHER" id="PTHR36178:SF1">
    <property type="entry name" value="SODIUM_GLUTAMATE SYMPORTER"/>
    <property type="match status" value="1"/>
</dbReference>
<keyword evidence="1" id="KW-0769">Symport</keyword>
<comment type="subcellular location">
    <subcellularLocation>
        <location evidence="1">Cell membrane</location>
        <topology evidence="1">Multi-pass membrane protein</topology>
    </subcellularLocation>
</comment>
<feature type="transmembrane region" description="Helical" evidence="1">
    <location>
        <begin position="95"/>
        <end position="116"/>
    </location>
</feature>
<dbReference type="RefSeq" id="WP_012740646.1">
    <property type="nucleotide sequence ID" value="NZ_CABIXW010000005.1"/>
</dbReference>
<dbReference type="OMA" id="TLPTFVW"/>
<keyword evidence="1" id="KW-1003">Cell membrane</keyword>
<feature type="transmembrane region" description="Helical" evidence="1">
    <location>
        <begin position="6"/>
        <end position="24"/>
    </location>
</feature>
<dbReference type="GO" id="GO:0015813">
    <property type="term" value="P:L-glutamate transmembrane transport"/>
    <property type="evidence" value="ECO:0007669"/>
    <property type="project" value="UniProtKB-UniRule"/>
</dbReference>
<dbReference type="GO" id="GO:0005886">
    <property type="term" value="C:plasma membrane"/>
    <property type="evidence" value="ECO:0007669"/>
    <property type="project" value="UniProtKB-SubCell"/>
</dbReference>
<feature type="transmembrane region" description="Helical" evidence="1">
    <location>
        <begin position="370"/>
        <end position="394"/>
    </location>
</feature>
<keyword evidence="1" id="KW-1133">Transmembrane helix</keyword>
<dbReference type="Proteomes" id="UP000095621">
    <property type="component" value="Unassembled WGS sequence"/>
</dbReference>
<comment type="similarity">
    <text evidence="1">Belongs to the glutamate:Na(+) symporter (ESS) (TC 2.A.27) family.</text>
</comment>
<feature type="transmembrane region" description="Helical" evidence="1">
    <location>
        <begin position="157"/>
        <end position="179"/>
    </location>
</feature>
<feature type="transmembrane region" description="Helical" evidence="1">
    <location>
        <begin position="306"/>
        <end position="326"/>
    </location>
</feature>
<feature type="transmembrane region" description="Helical" evidence="1">
    <location>
        <begin position="241"/>
        <end position="260"/>
    </location>
</feature>
<name>A0A174ZT78_9FIRM</name>
<dbReference type="Pfam" id="PF03616">
    <property type="entry name" value="Glt_symporter"/>
    <property type="match status" value="1"/>
</dbReference>
<keyword evidence="1" id="KW-0915">Sodium</keyword>
<evidence type="ECO:0000256" key="1">
    <source>
        <dbReference type="HAMAP-Rule" id="MF_02062"/>
    </source>
</evidence>
<evidence type="ECO:0000313" key="5">
    <source>
        <dbReference type="Proteomes" id="UP000095621"/>
    </source>
</evidence>
<dbReference type="EMBL" id="CZBV01000005">
    <property type="protein sequence ID" value="CUQ87121.1"/>
    <property type="molecule type" value="Genomic_DNA"/>
</dbReference>
<accession>A0A174ZT78</accession>
<keyword evidence="1" id="KW-0029">Amino-acid transport</keyword>
<evidence type="ECO:0000256" key="2">
    <source>
        <dbReference type="NCBIfam" id="TIGR00210"/>
    </source>
</evidence>
<dbReference type="InterPro" id="IPR004445">
    <property type="entry name" value="GltS"/>
</dbReference>
<dbReference type="HAMAP" id="MF_02062">
    <property type="entry name" value="GltS"/>
    <property type="match status" value="1"/>
</dbReference>
<feature type="transmembrane region" description="Helical" evidence="1">
    <location>
        <begin position="333"/>
        <end position="350"/>
    </location>
</feature>
<gene>
    <name evidence="4" type="primary">gltS</name>
    <name evidence="3" type="ORF">ERS852490_00311</name>
    <name evidence="4" type="ORF">ERS852492_01959</name>
</gene>
<dbReference type="OrthoDB" id="4921038at2"/>
<dbReference type="NCBIfam" id="TIGR00210">
    <property type="entry name" value="gltS"/>
    <property type="match status" value="1"/>
</dbReference>
<keyword evidence="1" id="KW-0813">Transport</keyword>
<feature type="transmembrane region" description="Helical" evidence="1">
    <location>
        <begin position="281"/>
        <end position="300"/>
    </location>
</feature>
<dbReference type="Proteomes" id="UP000095780">
    <property type="component" value="Unassembled WGS sequence"/>
</dbReference>
<evidence type="ECO:0000313" key="6">
    <source>
        <dbReference type="Proteomes" id="UP000095780"/>
    </source>
</evidence>
<keyword evidence="1" id="KW-0406">Ion transport</keyword>
<dbReference type="PANTHER" id="PTHR36178">
    <property type="entry name" value="SLR0625 PROTEIN"/>
    <property type="match status" value="1"/>
</dbReference>
<keyword evidence="1" id="KW-0812">Transmembrane</keyword>
<protein>
    <recommendedName>
        <fullName evidence="1 2">Sodium/glutamate symporter</fullName>
    </recommendedName>
</protein>
<evidence type="ECO:0000313" key="3">
    <source>
        <dbReference type="EMBL" id="CUQ75078.1"/>
    </source>
</evidence>
<sequence length="397" mass="42684">MKVQLDMYQTLAIAVLVLLLGSYLRKKIKFLERFCIPAPVVGGLLFAIFTCICYVTHILEFSFDDTLKEVCMVFFFTSVGFQANLKVLKKGGKSMVIFLGLVIVLIFIQNGVAVGLSKVIGLDSLIGMCTGSIPMVGGHGTAGAFGPVLEDFNVKGATTICTAAATFGLIFGSLVGGPLGKRLIEKKNLLDTAIPEDDSLLIEDEKKHERHSRMYASAVFQLIIAIGIGTIFSWALTKTGLTFPIYIGAMIAAALMRNIAEYAGNGKLVIHMGEINDLGGISLSLFLGMAMITLKLWQLASLALPLVILLGAQIIVIVLFTYFIVFNIMGKDYDAAVLVAGTCGFGMGATPNAMANMQAVCDKYVPSVKAYLLIPLIGSLFADFLNSLVITFFINIL</sequence>
<proteinExistence type="inferred from homology"/>
<reference evidence="5 6" key="1">
    <citation type="submission" date="2015-09" db="EMBL/GenBank/DDBJ databases">
        <authorList>
            <consortium name="Pathogen Informatics"/>
        </authorList>
    </citation>
    <scope>NUCLEOTIDE SEQUENCE [LARGE SCALE GENOMIC DNA]</scope>
    <source>
        <strain evidence="3 5">2789STDY5834875</strain>
        <strain evidence="4 6">2789STDY5834878</strain>
    </source>
</reference>
<feature type="transmembrane region" description="Helical" evidence="1">
    <location>
        <begin position="36"/>
        <end position="58"/>
    </location>
</feature>
<organism evidence="4 6">
    <name type="scientific">Lachnospira eligens</name>
    <dbReference type="NCBI Taxonomy" id="39485"/>
    <lineage>
        <taxon>Bacteria</taxon>
        <taxon>Bacillati</taxon>
        <taxon>Bacillota</taxon>
        <taxon>Clostridia</taxon>
        <taxon>Lachnospirales</taxon>
        <taxon>Lachnospiraceae</taxon>
        <taxon>Lachnospira</taxon>
    </lineage>
</organism>
<dbReference type="GO" id="GO:0015501">
    <property type="term" value="F:glutamate:sodium symporter activity"/>
    <property type="evidence" value="ECO:0007669"/>
    <property type="project" value="UniProtKB-UniRule"/>
</dbReference>
<dbReference type="EMBL" id="CZBU01000001">
    <property type="protein sequence ID" value="CUQ75078.1"/>
    <property type="molecule type" value="Genomic_DNA"/>
</dbReference>
<feature type="transmembrane region" description="Helical" evidence="1">
    <location>
        <begin position="215"/>
        <end position="235"/>
    </location>
</feature>
<keyword evidence="1" id="KW-0739">Sodium transport</keyword>
<dbReference type="AlphaFoldDB" id="A0A174ZT78"/>
<evidence type="ECO:0000313" key="4">
    <source>
        <dbReference type="EMBL" id="CUQ87121.1"/>
    </source>
</evidence>
<dbReference type="GeneID" id="41357097"/>
<comment type="function">
    <text evidence="1">Catalyzes the sodium-dependent transport of glutamate.</text>
</comment>
<keyword evidence="1" id="KW-0472">Membrane</keyword>